<dbReference type="GO" id="GO:0005737">
    <property type="term" value="C:cytoplasm"/>
    <property type="evidence" value="ECO:0007669"/>
    <property type="project" value="TreeGrafter"/>
</dbReference>
<evidence type="ECO:0000313" key="2">
    <source>
        <dbReference type="EMBL" id="ODR46975.1"/>
    </source>
</evidence>
<dbReference type="InterPro" id="IPR016181">
    <property type="entry name" value="Acyl_CoA_acyltransferase"/>
</dbReference>
<gene>
    <name evidence="2" type="ORF">BEI59_23415</name>
    <name evidence="3" type="ORF">BEI63_22480</name>
</gene>
<dbReference type="Pfam" id="PF13302">
    <property type="entry name" value="Acetyltransf_3"/>
    <property type="match status" value="1"/>
</dbReference>
<dbReference type="SUPFAM" id="SSF55729">
    <property type="entry name" value="Acyl-CoA N-acyltransferases (Nat)"/>
    <property type="match status" value="1"/>
</dbReference>
<dbReference type="AlphaFoldDB" id="A0A1E3UC49"/>
<accession>A0A1E3UC49</accession>
<dbReference type="Proteomes" id="UP000094869">
    <property type="component" value="Unassembled WGS sequence"/>
</dbReference>
<dbReference type="GO" id="GO:0008999">
    <property type="term" value="F:protein-N-terminal-alanine acetyltransferase activity"/>
    <property type="evidence" value="ECO:0007669"/>
    <property type="project" value="TreeGrafter"/>
</dbReference>
<dbReference type="PANTHER" id="PTHR43792:SF9">
    <property type="entry name" value="RIBOSOMAL-PROTEIN-ALANINE ACETYLTRANSFERASE"/>
    <property type="match status" value="1"/>
</dbReference>
<evidence type="ECO:0000313" key="5">
    <source>
        <dbReference type="Proteomes" id="UP000094869"/>
    </source>
</evidence>
<dbReference type="InterPro" id="IPR051531">
    <property type="entry name" value="N-acetyltransferase"/>
</dbReference>
<feature type="domain" description="N-acetyltransferase" evidence="1">
    <location>
        <begin position="17"/>
        <end position="158"/>
    </location>
</feature>
<name>A0A1E3UC49_9FIRM</name>
<dbReference type="EMBL" id="MEHD01000036">
    <property type="protein sequence ID" value="ODR49891.1"/>
    <property type="molecule type" value="Genomic_DNA"/>
</dbReference>
<reference evidence="3 5" key="1">
    <citation type="submission" date="2016-08" db="EMBL/GenBank/DDBJ databases">
        <title>Characterization of Isolates of Eisenbergiella tayi Derived from Blood Cultures, Using Whole Genome Sequencing.</title>
        <authorList>
            <person name="Bernier A.-M."/>
            <person name="Burdz T."/>
            <person name="Wiebe D."/>
            <person name="Bernard K."/>
        </authorList>
    </citation>
    <scope>NUCLEOTIDE SEQUENCE [LARGE SCALE GENOMIC DNA]</scope>
    <source>
        <strain evidence="3 5">NML120146</strain>
    </source>
</reference>
<keyword evidence="5" id="KW-1185">Reference proteome</keyword>
<protein>
    <submittedName>
        <fullName evidence="2">GNAT family N-acetyltransferase</fullName>
    </submittedName>
</protein>
<dbReference type="EMBL" id="MEHA01000021">
    <property type="protein sequence ID" value="ODR46975.1"/>
    <property type="molecule type" value="Genomic_DNA"/>
</dbReference>
<evidence type="ECO:0000313" key="4">
    <source>
        <dbReference type="Proteomes" id="UP000094271"/>
    </source>
</evidence>
<keyword evidence="2" id="KW-0808">Transferase</keyword>
<evidence type="ECO:0000313" key="3">
    <source>
        <dbReference type="EMBL" id="ODR49891.1"/>
    </source>
</evidence>
<proteinExistence type="predicted"/>
<comment type="caution">
    <text evidence="2">The sequence shown here is derived from an EMBL/GenBank/DDBJ whole genome shotgun (WGS) entry which is preliminary data.</text>
</comment>
<dbReference type="PANTHER" id="PTHR43792">
    <property type="entry name" value="GNAT FAMILY, PUTATIVE (AFU_ORTHOLOGUE AFUA_3G00765)-RELATED-RELATED"/>
    <property type="match status" value="1"/>
</dbReference>
<dbReference type="Gene3D" id="3.40.630.30">
    <property type="match status" value="1"/>
</dbReference>
<sequence length="186" mass="21910">MMTELFDEFPCLENDKVMIRKMELSDVVALSEISNNDNVYKYIPPFLYKKSIKALETAIKNFGGRDFEKKKYIIAGIYLKDNPNRLVGLAEMFDYKKRENKITVGYRLNEEYWNKKIATNVLKLMVEYLVSEVNITTLKAFVMRENLYSSKVLLNNKFVKEDYTSQEKNWGGQEIVTVDVYTYKKN</sequence>
<dbReference type="InterPro" id="IPR000182">
    <property type="entry name" value="GNAT_dom"/>
</dbReference>
<dbReference type="Proteomes" id="UP000094271">
    <property type="component" value="Unassembled WGS sequence"/>
</dbReference>
<organism evidence="2 4">
    <name type="scientific">Eisenbergiella tayi</name>
    <dbReference type="NCBI Taxonomy" id="1432052"/>
    <lineage>
        <taxon>Bacteria</taxon>
        <taxon>Bacillati</taxon>
        <taxon>Bacillota</taxon>
        <taxon>Clostridia</taxon>
        <taxon>Lachnospirales</taxon>
        <taxon>Lachnospiraceae</taxon>
        <taxon>Eisenbergiella</taxon>
    </lineage>
</organism>
<dbReference type="RefSeq" id="WP_044966859.1">
    <property type="nucleotide sequence ID" value="NZ_BAABXS010000001.1"/>
</dbReference>
<evidence type="ECO:0000259" key="1">
    <source>
        <dbReference type="Pfam" id="PF13302"/>
    </source>
</evidence>
<reference evidence="2 4" key="2">
    <citation type="submission" date="2016-08" db="EMBL/GenBank/DDBJ databases">
        <authorList>
            <person name="Seilhamer J.J."/>
        </authorList>
    </citation>
    <scope>NUCLEOTIDE SEQUENCE [LARGE SCALE GENOMIC DNA]</scope>
    <source>
        <strain evidence="2 4">NML150140-1</strain>
    </source>
</reference>